<gene>
    <name evidence="2" type="ORF">LCGC14_1678650</name>
</gene>
<name>A0A0F9HPS9_9ZZZZ</name>
<dbReference type="AlphaFoldDB" id="A0A0F9HPS9"/>
<keyword evidence="1" id="KW-0812">Transmembrane</keyword>
<comment type="caution">
    <text evidence="2">The sequence shown here is derived from an EMBL/GenBank/DDBJ whole genome shotgun (WGS) entry which is preliminary data.</text>
</comment>
<evidence type="ECO:0000256" key="1">
    <source>
        <dbReference type="SAM" id="Phobius"/>
    </source>
</evidence>
<keyword evidence="1" id="KW-1133">Transmembrane helix</keyword>
<evidence type="ECO:0000313" key="2">
    <source>
        <dbReference type="EMBL" id="KKM17152.1"/>
    </source>
</evidence>
<organism evidence="2">
    <name type="scientific">marine sediment metagenome</name>
    <dbReference type="NCBI Taxonomy" id="412755"/>
    <lineage>
        <taxon>unclassified sequences</taxon>
        <taxon>metagenomes</taxon>
        <taxon>ecological metagenomes</taxon>
    </lineage>
</organism>
<proteinExistence type="predicted"/>
<keyword evidence="1" id="KW-0472">Membrane</keyword>
<dbReference type="EMBL" id="LAZR01014517">
    <property type="protein sequence ID" value="KKM17152.1"/>
    <property type="molecule type" value="Genomic_DNA"/>
</dbReference>
<reference evidence="2" key="1">
    <citation type="journal article" date="2015" name="Nature">
        <title>Complex archaea that bridge the gap between prokaryotes and eukaryotes.</title>
        <authorList>
            <person name="Spang A."/>
            <person name="Saw J.H."/>
            <person name="Jorgensen S.L."/>
            <person name="Zaremba-Niedzwiedzka K."/>
            <person name="Martijn J."/>
            <person name="Lind A.E."/>
            <person name="van Eijk R."/>
            <person name="Schleper C."/>
            <person name="Guy L."/>
            <person name="Ettema T.J."/>
        </authorList>
    </citation>
    <scope>NUCLEOTIDE SEQUENCE</scope>
</reference>
<accession>A0A0F9HPS9</accession>
<protein>
    <submittedName>
        <fullName evidence="2">Uncharacterized protein</fullName>
    </submittedName>
</protein>
<feature type="transmembrane region" description="Helical" evidence="1">
    <location>
        <begin position="6"/>
        <end position="28"/>
    </location>
</feature>
<sequence length="75" mass="8625">MDYEYLLCGNLLILVGGIVCWLLGRAIINSGYRNFRESGGLAQMQKESHEFQSREALKDYKKPLLSRRLMTQGDE</sequence>